<evidence type="ECO:0000313" key="2">
    <source>
        <dbReference type="EMBL" id="MED6190608.1"/>
    </source>
</evidence>
<evidence type="ECO:0000256" key="1">
    <source>
        <dbReference type="SAM" id="MobiDB-lite"/>
    </source>
</evidence>
<keyword evidence="3" id="KW-1185">Reference proteome</keyword>
<accession>A0ABU6X1T0</accession>
<evidence type="ECO:0000313" key="3">
    <source>
        <dbReference type="Proteomes" id="UP001341840"/>
    </source>
</evidence>
<feature type="region of interest" description="Disordered" evidence="1">
    <location>
        <begin position="60"/>
        <end position="87"/>
    </location>
</feature>
<sequence length="149" mass="17598">MVQNMLKLQGRESKAIGYGPIWTRILEYLTIGLDGYRKVDVGEDNCINERTLKKMQRQLEQQGQGVDEVEEEVNRMEQEDQGHQPPQAQTTMFDLVQEMRTMNENLQAFQMKIRGQYQSMNTRIERVERSVRAIHNHLGIHYEDQDEEE</sequence>
<dbReference type="EMBL" id="JASCZI010185838">
    <property type="protein sequence ID" value="MED6190608.1"/>
    <property type="molecule type" value="Genomic_DNA"/>
</dbReference>
<feature type="compositionally biased region" description="Basic and acidic residues" evidence="1">
    <location>
        <begin position="72"/>
        <end position="82"/>
    </location>
</feature>
<proteinExistence type="predicted"/>
<dbReference type="Proteomes" id="UP001341840">
    <property type="component" value="Unassembled WGS sequence"/>
</dbReference>
<comment type="caution">
    <text evidence="2">The sequence shown here is derived from an EMBL/GenBank/DDBJ whole genome shotgun (WGS) entry which is preliminary data.</text>
</comment>
<reference evidence="2 3" key="1">
    <citation type="journal article" date="2023" name="Plants (Basel)">
        <title>Bridging the Gap: Combining Genomics and Transcriptomics Approaches to Understand Stylosanthes scabra, an Orphan Legume from the Brazilian Caatinga.</title>
        <authorList>
            <person name="Ferreira-Neto J.R.C."/>
            <person name="da Silva M.D."/>
            <person name="Binneck E."/>
            <person name="de Melo N.F."/>
            <person name="da Silva R.H."/>
            <person name="de Melo A.L.T.M."/>
            <person name="Pandolfi V."/>
            <person name="Bustamante F.O."/>
            <person name="Brasileiro-Vidal A.C."/>
            <person name="Benko-Iseppon A.M."/>
        </authorList>
    </citation>
    <scope>NUCLEOTIDE SEQUENCE [LARGE SCALE GENOMIC DNA]</scope>
    <source>
        <tissue evidence="2">Leaves</tissue>
    </source>
</reference>
<name>A0ABU6X1T0_9FABA</name>
<organism evidence="2 3">
    <name type="scientific">Stylosanthes scabra</name>
    <dbReference type="NCBI Taxonomy" id="79078"/>
    <lineage>
        <taxon>Eukaryota</taxon>
        <taxon>Viridiplantae</taxon>
        <taxon>Streptophyta</taxon>
        <taxon>Embryophyta</taxon>
        <taxon>Tracheophyta</taxon>
        <taxon>Spermatophyta</taxon>
        <taxon>Magnoliopsida</taxon>
        <taxon>eudicotyledons</taxon>
        <taxon>Gunneridae</taxon>
        <taxon>Pentapetalae</taxon>
        <taxon>rosids</taxon>
        <taxon>fabids</taxon>
        <taxon>Fabales</taxon>
        <taxon>Fabaceae</taxon>
        <taxon>Papilionoideae</taxon>
        <taxon>50 kb inversion clade</taxon>
        <taxon>dalbergioids sensu lato</taxon>
        <taxon>Dalbergieae</taxon>
        <taxon>Pterocarpus clade</taxon>
        <taxon>Stylosanthes</taxon>
    </lineage>
</organism>
<feature type="non-terminal residue" evidence="2">
    <location>
        <position position="149"/>
    </location>
</feature>
<gene>
    <name evidence="2" type="ORF">PIB30_107490</name>
</gene>
<protein>
    <submittedName>
        <fullName evidence="2">Uncharacterized protein</fullName>
    </submittedName>
</protein>